<evidence type="ECO:0000256" key="6">
    <source>
        <dbReference type="ARBA" id="ARBA00022592"/>
    </source>
</evidence>
<feature type="domain" description="DM10" evidence="14">
    <location>
        <begin position="821"/>
        <end position="930"/>
    </location>
</feature>
<protein>
    <submittedName>
        <fullName evidence="15">Similar to Efhc1: EF-hand domain-containing protein 1 (Mus musculus)</fullName>
    </submittedName>
</protein>
<comment type="caution">
    <text evidence="15">The sequence shown here is derived from an EMBL/GenBank/DDBJ whole genome shotgun (WGS) entry which is preliminary data.</text>
</comment>
<keyword evidence="4" id="KW-0813">Transport</keyword>
<dbReference type="GO" id="GO:0005315">
    <property type="term" value="F:phosphate transmembrane transporter activity"/>
    <property type="evidence" value="ECO:0007669"/>
    <property type="project" value="InterPro"/>
</dbReference>
<keyword evidence="5" id="KW-0963">Cytoplasm</keyword>
<dbReference type="Pfam" id="PF01384">
    <property type="entry name" value="PHO4"/>
    <property type="match status" value="1"/>
</dbReference>
<dbReference type="OrthoDB" id="10255210at2759"/>
<feature type="transmembrane region" description="Helical" evidence="13">
    <location>
        <begin position="110"/>
        <end position="131"/>
    </location>
</feature>
<comment type="similarity">
    <text evidence="3">Belongs to the inorganic phosphate transporter (PiT) (TC 2.A.20) family.</text>
</comment>
<dbReference type="FunFam" id="2.30.29.170:FF:000004">
    <property type="entry name" value="EF-hand domain containing 2"/>
    <property type="match status" value="1"/>
</dbReference>
<keyword evidence="6" id="KW-0592">Phosphate transport</keyword>
<feature type="transmembrane region" description="Helical" evidence="13">
    <location>
        <begin position="67"/>
        <end position="89"/>
    </location>
</feature>
<evidence type="ECO:0000256" key="5">
    <source>
        <dbReference type="ARBA" id="ARBA00022490"/>
    </source>
</evidence>
<feature type="region of interest" description="Disordered" evidence="12">
    <location>
        <begin position="987"/>
        <end position="1011"/>
    </location>
</feature>
<keyword evidence="11" id="KW-0966">Cell projection</keyword>
<dbReference type="SMART" id="SM00676">
    <property type="entry name" value="DM10"/>
    <property type="match status" value="3"/>
</dbReference>
<keyword evidence="16" id="KW-1185">Reference proteome</keyword>
<dbReference type="FunFam" id="2.30.29.170:FF:000002">
    <property type="entry name" value="EF-hand domain (C-terminal) containing 1"/>
    <property type="match status" value="1"/>
</dbReference>
<dbReference type="AlphaFoldDB" id="A0A8J2HMS3"/>
<organism evidence="15 16">
    <name type="scientific">Cotesia congregata</name>
    <name type="common">Parasitoid wasp</name>
    <name type="synonym">Apanteles congregatus</name>
    <dbReference type="NCBI Taxonomy" id="51543"/>
    <lineage>
        <taxon>Eukaryota</taxon>
        <taxon>Metazoa</taxon>
        <taxon>Ecdysozoa</taxon>
        <taxon>Arthropoda</taxon>
        <taxon>Hexapoda</taxon>
        <taxon>Insecta</taxon>
        <taxon>Pterygota</taxon>
        <taxon>Neoptera</taxon>
        <taxon>Endopterygota</taxon>
        <taxon>Hymenoptera</taxon>
        <taxon>Apocrita</taxon>
        <taxon>Ichneumonoidea</taxon>
        <taxon>Braconidae</taxon>
        <taxon>Microgastrinae</taxon>
        <taxon>Cotesia</taxon>
    </lineage>
</organism>
<feature type="transmembrane region" description="Helical" evidence="13">
    <location>
        <begin position="401"/>
        <end position="419"/>
    </location>
</feature>
<dbReference type="PROSITE" id="PS51336">
    <property type="entry name" value="DM10"/>
    <property type="match status" value="3"/>
</dbReference>
<evidence type="ECO:0000256" key="7">
    <source>
        <dbReference type="ARBA" id="ARBA00022692"/>
    </source>
</evidence>
<evidence type="ECO:0000256" key="1">
    <source>
        <dbReference type="ARBA" id="ARBA00004141"/>
    </source>
</evidence>
<keyword evidence="7 13" id="KW-0812">Transmembrane</keyword>
<evidence type="ECO:0000256" key="13">
    <source>
        <dbReference type="SAM" id="Phobius"/>
    </source>
</evidence>
<gene>
    <name evidence="15" type="ORF">HICCMSTLAB_LOCUS10505</name>
</gene>
<evidence type="ECO:0000256" key="9">
    <source>
        <dbReference type="ARBA" id="ARBA00023136"/>
    </source>
</evidence>
<evidence type="ECO:0000313" key="15">
    <source>
        <dbReference type="EMBL" id="CAG5101603.1"/>
    </source>
</evidence>
<dbReference type="Pfam" id="PF06565">
    <property type="entry name" value="DM10_dom"/>
    <property type="match status" value="3"/>
</dbReference>
<feature type="transmembrane region" description="Helical" evidence="13">
    <location>
        <begin position="29"/>
        <end position="47"/>
    </location>
</feature>
<dbReference type="GO" id="GO:0035435">
    <property type="term" value="P:phosphate ion transmembrane transport"/>
    <property type="evidence" value="ECO:0007669"/>
    <property type="project" value="TreeGrafter"/>
</dbReference>
<evidence type="ECO:0000313" key="16">
    <source>
        <dbReference type="Proteomes" id="UP000786811"/>
    </source>
</evidence>
<keyword evidence="8 13" id="KW-1133">Transmembrane helix</keyword>
<dbReference type="InterPro" id="IPR006602">
    <property type="entry name" value="DM10_dom"/>
</dbReference>
<comment type="subcellular location">
    <subcellularLocation>
        <location evidence="2">Cytoplasm</location>
        <location evidence="2">Cytoskeleton</location>
        <location evidence="2">Cilium axoneme</location>
    </subcellularLocation>
    <subcellularLocation>
        <location evidence="1">Membrane</location>
        <topology evidence="1">Multi-pass membrane protein</topology>
    </subcellularLocation>
</comment>
<proteinExistence type="inferred from homology"/>
<feature type="transmembrane region" description="Helical" evidence="13">
    <location>
        <begin position="208"/>
        <end position="225"/>
    </location>
</feature>
<dbReference type="EMBL" id="CAJNRD030001123">
    <property type="protein sequence ID" value="CAG5101603.1"/>
    <property type="molecule type" value="Genomic_DNA"/>
</dbReference>
<dbReference type="GO" id="GO:0016020">
    <property type="term" value="C:membrane"/>
    <property type="evidence" value="ECO:0007669"/>
    <property type="project" value="UniProtKB-SubCell"/>
</dbReference>
<evidence type="ECO:0000256" key="12">
    <source>
        <dbReference type="SAM" id="MobiDB-lite"/>
    </source>
</evidence>
<keyword evidence="10" id="KW-0206">Cytoskeleton</keyword>
<evidence type="ECO:0000256" key="2">
    <source>
        <dbReference type="ARBA" id="ARBA00004430"/>
    </source>
</evidence>
<feature type="domain" description="DM10" evidence="14">
    <location>
        <begin position="515"/>
        <end position="614"/>
    </location>
</feature>
<dbReference type="InterPro" id="IPR001204">
    <property type="entry name" value="Phos_transporter"/>
</dbReference>
<accession>A0A8J2HMS3</accession>
<sequence>MISKRTWCRRKEYENQNTVTMTEQYDTDFIWLVVVGFIVAFVLAFGIGANDVANSFGTSVGAGVLTIFQACILATIFEIAGAVLIGYKVSDTMRKGILDVGLYEGFEKEFMIGLLCSLTGSGIWLLFATALRLPISGTHSIVGATVGFSLVCRGTAGVRWMALLNIAGSWFASPILSGIVSVLLFWLIKKSILNARMPLERGLRVLPIFYGLTVSVNILSVILDGPKLLMMDNLPKWVSGVAAVVAGLLSGLIVLMFVVPVQRRRIMLSNALDPTSFGACDSKKETTPLSVITETPNMTNKVVKSGEQPGLRGNNSASPLLLTTGGTEICDEGITDPVDTQNHTEDNPEVAKLFSFLQVLTAAFGSFAHGGNDVSNAIGPLIGLWAVYAEGSAKQETETPLLILLYGGVGISVGLWIWGRRVIQTLGQDLAKITPTTGFTIENQDHKLKQKLNYSNAGRIVSDSSVGTGRRPVDSKSSAYTQESPNEVIYDPSLTYGRSKGYAYRQVIPHYVLYAQKCLNFKAFFRQSVPNSPAEYHRIRHVNIIYFLEDDTISVMEPAVDNAGFKQGRLVRRGKIPKTNGEFYHWKDLNVGIDLVYHTVDCDTFTEEFMRSQGIDLGEKETPPPDSYTQERVAKENASRAALSATRRTRPGVEDPRRRFLEFDGMVLTFDATWNDDRYQVLYFLTDDTIAVREIQATNYGKDPSRLLLKRMKVPKNWSDVPNSFPSIYMERDDNNGDFYSPSDLKVGETIFIFGRKFYLYDCDNFTRKYYSEMLNIQQPARLSAGIDNDDHYYNSEARKRSQKQIKDNNKDDVIRKIFNHPKKLRYLVSMIAVHPEDKDREFVLEYSLGDGKIKITEIDKRNSGHRGGCFLAAMLVPKSKIYRADTDNDQVVYYTPEDFFIGAEINIFNHRFVITGADLFVLKYVEANRDKFPNYVVDNIKNYFDNQATSSDEFIRESALDKLENLHLQEPIYPAKAADPPQAQRIIENLQTNSGGDSENRPIAIRPKRP</sequence>
<dbReference type="PANTHER" id="PTHR11101:SF80">
    <property type="entry name" value="PHOSPHATE TRANSPORTER"/>
    <property type="match status" value="1"/>
</dbReference>
<dbReference type="PANTHER" id="PTHR11101">
    <property type="entry name" value="PHOSPHATE TRANSPORTER"/>
    <property type="match status" value="1"/>
</dbReference>
<dbReference type="Proteomes" id="UP000786811">
    <property type="component" value="Unassembled WGS sequence"/>
</dbReference>
<name>A0A8J2HMS3_COTCN</name>
<evidence type="ECO:0000256" key="8">
    <source>
        <dbReference type="ARBA" id="ARBA00022989"/>
    </source>
</evidence>
<evidence type="ECO:0000256" key="3">
    <source>
        <dbReference type="ARBA" id="ARBA00009916"/>
    </source>
</evidence>
<evidence type="ECO:0000256" key="11">
    <source>
        <dbReference type="ARBA" id="ARBA00023273"/>
    </source>
</evidence>
<feature type="transmembrane region" description="Helical" evidence="13">
    <location>
        <begin position="237"/>
        <end position="259"/>
    </location>
</feature>
<keyword evidence="9 13" id="KW-0472">Membrane</keyword>
<feature type="domain" description="DM10" evidence="14">
    <location>
        <begin position="664"/>
        <end position="775"/>
    </location>
</feature>
<evidence type="ECO:0000259" key="14">
    <source>
        <dbReference type="PROSITE" id="PS51336"/>
    </source>
</evidence>
<evidence type="ECO:0000256" key="4">
    <source>
        <dbReference type="ARBA" id="ARBA00022448"/>
    </source>
</evidence>
<dbReference type="Gene3D" id="2.30.29.170">
    <property type="match status" value="3"/>
</dbReference>
<dbReference type="GO" id="GO:0005930">
    <property type="term" value="C:axoneme"/>
    <property type="evidence" value="ECO:0007669"/>
    <property type="project" value="UniProtKB-SubCell"/>
</dbReference>
<evidence type="ECO:0000256" key="10">
    <source>
        <dbReference type="ARBA" id="ARBA00023212"/>
    </source>
</evidence>
<feature type="transmembrane region" description="Helical" evidence="13">
    <location>
        <begin position="167"/>
        <end position="188"/>
    </location>
</feature>
<reference evidence="15" key="1">
    <citation type="submission" date="2021-04" db="EMBL/GenBank/DDBJ databases">
        <authorList>
            <person name="Chebbi M.A.C M."/>
        </authorList>
    </citation>
    <scope>NUCLEOTIDE SEQUENCE</scope>
</reference>